<comment type="similarity">
    <text evidence="1 3">Belongs to the bacterial flagellin family.</text>
</comment>
<evidence type="ECO:0000313" key="7">
    <source>
        <dbReference type="Proteomes" id="UP000198736"/>
    </source>
</evidence>
<feature type="domain" description="Flagellin C-terminal" evidence="5">
    <location>
        <begin position="507"/>
        <end position="587"/>
    </location>
</feature>
<dbReference type="STRING" id="1742973.COMA2_10173"/>
<evidence type="ECO:0000259" key="4">
    <source>
        <dbReference type="Pfam" id="PF00669"/>
    </source>
</evidence>
<reference evidence="7" key="1">
    <citation type="submission" date="2015-10" db="EMBL/GenBank/DDBJ databases">
        <authorList>
            <person name="Luecker S."/>
            <person name="Luecker S."/>
        </authorList>
    </citation>
    <scope>NUCLEOTIDE SEQUENCE [LARGE SCALE GENOMIC DNA]</scope>
</reference>
<dbReference type="PANTHER" id="PTHR42792:SF1">
    <property type="entry name" value="FLAGELLAR HOOK-ASSOCIATED PROTEIN 3"/>
    <property type="match status" value="1"/>
</dbReference>
<protein>
    <recommendedName>
        <fullName evidence="3">Flagellin</fullName>
    </recommendedName>
</protein>
<dbReference type="GO" id="GO:0009288">
    <property type="term" value="C:bacterial-type flagellum"/>
    <property type="evidence" value="ECO:0007669"/>
    <property type="project" value="UniProtKB-SubCell"/>
</dbReference>
<keyword evidence="3" id="KW-0964">Secreted</keyword>
<name>A0A0S4L248_9BACT</name>
<evidence type="ECO:0000256" key="2">
    <source>
        <dbReference type="ARBA" id="ARBA00023143"/>
    </source>
</evidence>
<dbReference type="Pfam" id="PF00700">
    <property type="entry name" value="Flagellin_C"/>
    <property type="match status" value="1"/>
</dbReference>
<comment type="function">
    <text evidence="3">Flagellin is the subunit protein which polymerizes to form the filaments of bacterial flagella.</text>
</comment>
<comment type="subcellular location">
    <subcellularLocation>
        <location evidence="3">Secreted</location>
    </subcellularLocation>
    <subcellularLocation>
        <location evidence="3">Bacterial flagellum</location>
    </subcellularLocation>
</comment>
<dbReference type="GO" id="GO:0005198">
    <property type="term" value="F:structural molecule activity"/>
    <property type="evidence" value="ECO:0007669"/>
    <property type="project" value="UniProtKB-UniRule"/>
</dbReference>
<accession>A0A0S4L248</accession>
<dbReference type="OrthoDB" id="9768249at2"/>
<dbReference type="InterPro" id="IPR001492">
    <property type="entry name" value="Flagellin"/>
</dbReference>
<dbReference type="Proteomes" id="UP000198736">
    <property type="component" value="Unassembled WGS sequence"/>
</dbReference>
<evidence type="ECO:0000259" key="5">
    <source>
        <dbReference type="Pfam" id="PF00700"/>
    </source>
</evidence>
<dbReference type="RefSeq" id="WP_090893785.1">
    <property type="nucleotide sequence ID" value="NZ_CZPZ01000001.1"/>
</dbReference>
<dbReference type="AlphaFoldDB" id="A0A0S4L248"/>
<evidence type="ECO:0000256" key="3">
    <source>
        <dbReference type="RuleBase" id="RU362073"/>
    </source>
</evidence>
<feature type="domain" description="Flagellin N-terminal" evidence="4">
    <location>
        <begin position="13"/>
        <end position="140"/>
    </location>
</feature>
<organism evidence="6 7">
    <name type="scientific">Candidatus Nitrospira nitrificans</name>
    <dbReference type="NCBI Taxonomy" id="1742973"/>
    <lineage>
        <taxon>Bacteria</taxon>
        <taxon>Pseudomonadati</taxon>
        <taxon>Nitrospirota</taxon>
        <taxon>Nitrospiria</taxon>
        <taxon>Nitrospirales</taxon>
        <taxon>Nitrospiraceae</taxon>
        <taxon>Nitrospira</taxon>
    </lineage>
</organism>
<evidence type="ECO:0000313" key="6">
    <source>
        <dbReference type="EMBL" id="CUS31557.1"/>
    </source>
</evidence>
<dbReference type="EMBL" id="CZPZ01000001">
    <property type="protein sequence ID" value="CUS31557.1"/>
    <property type="molecule type" value="Genomic_DNA"/>
</dbReference>
<evidence type="ECO:0000256" key="1">
    <source>
        <dbReference type="ARBA" id="ARBA00005709"/>
    </source>
</evidence>
<dbReference type="PANTHER" id="PTHR42792">
    <property type="entry name" value="FLAGELLIN"/>
    <property type="match status" value="1"/>
</dbReference>
<dbReference type="GO" id="GO:0005576">
    <property type="term" value="C:extracellular region"/>
    <property type="evidence" value="ECO:0007669"/>
    <property type="project" value="UniProtKB-SubCell"/>
</dbReference>
<dbReference type="Gene3D" id="1.20.1330.10">
    <property type="entry name" value="f41 fragment of flagellin, N-terminal domain"/>
    <property type="match status" value="2"/>
</dbReference>
<keyword evidence="7" id="KW-1185">Reference proteome</keyword>
<gene>
    <name evidence="6" type="ORF">COMA2_10173</name>
</gene>
<proteinExistence type="inferred from homology"/>
<dbReference type="InterPro" id="IPR046358">
    <property type="entry name" value="Flagellin_C"/>
</dbReference>
<keyword evidence="2 3" id="KW-0975">Bacterial flagellum</keyword>
<dbReference type="SUPFAM" id="SSF64518">
    <property type="entry name" value="Phase 1 flagellin"/>
    <property type="match status" value="1"/>
</dbReference>
<dbReference type="Pfam" id="PF00669">
    <property type="entry name" value="Flagellin_N"/>
    <property type="match status" value="1"/>
</dbReference>
<sequence length="587" mass="61087">MRVTELQTFGVLTNNLARARARGLEFQQQVSTGKLVRQPSDDPSAFNHIALDKASLAAIEQRKRNIVFGQTRLDLSDTALSNAMTSLSRVQQLAVQFRNDTNSAADRVIGAKEVRQLFAQLQQTANMELNNQPIFTGTSTHGRATGLAITTPLTLTNGSNDTLTVMVDGTTSGTIDLTAGTESLTGAQLAARVQSRINADTALTNAGKSVTVTFEDNRLSITSDLNGSQSTVRVTGGLAHAAVGFAGGSETTGGAPFALTATVTSALGNTGGALAGQGRVVDDNAATLDDYVIRFTSPGTYDVMNVTAPVTTSRGASNTGGVAVRDAGMVDAAQLTLHNYQIQFTSPTQYSVVDQTTSTTLSSGNTYVTGEAISFAGLRVVLANGQQGGPQTGDTFSVSLSPRNVLTNQTYAPGSEISFEGIRMTLANGSGGPATGDLFSVVSGLQYQGDAGVHAIEVGTGQTVPTNVAGSRAFIEGGVDIFAEVKQLVSALRGNYRLGISGALGQLNQGVSQIAAIQGEVGATSNRLTASAAQLEEAKSFFIKTLSETEDVDLAKAISDLTLQQYAIEAASRTLTKVFENSLLNYI</sequence>
<dbReference type="InterPro" id="IPR001029">
    <property type="entry name" value="Flagellin_N"/>
</dbReference>